<feature type="region of interest" description="Disordered" evidence="6">
    <location>
        <begin position="109"/>
        <end position="143"/>
    </location>
</feature>
<evidence type="ECO:0000313" key="8">
    <source>
        <dbReference type="EMBL" id="MEQ2564071.1"/>
    </source>
</evidence>
<comment type="caution">
    <text evidence="8">The sequence shown here is derived from an EMBL/GenBank/DDBJ whole genome shotgun (WGS) entry which is preliminary data.</text>
</comment>
<evidence type="ECO:0000256" key="2">
    <source>
        <dbReference type="ARBA" id="ARBA00022679"/>
    </source>
</evidence>
<evidence type="ECO:0000256" key="1">
    <source>
        <dbReference type="ARBA" id="ARBA00012104"/>
    </source>
</evidence>
<dbReference type="PANTHER" id="PTHR10534:SF2">
    <property type="entry name" value="PYRIDOXAL KINASE"/>
    <property type="match status" value="1"/>
</dbReference>
<gene>
    <name evidence="8" type="ORF">WMO41_13020</name>
</gene>
<evidence type="ECO:0000256" key="3">
    <source>
        <dbReference type="ARBA" id="ARBA00022741"/>
    </source>
</evidence>
<protein>
    <recommendedName>
        <fullName evidence="1">pyridoxal kinase</fullName>
        <ecNumber evidence="1">2.7.1.35</ecNumber>
    </recommendedName>
</protein>
<evidence type="ECO:0000259" key="7">
    <source>
        <dbReference type="Pfam" id="PF08543"/>
    </source>
</evidence>
<keyword evidence="9" id="KW-1185">Reference proteome</keyword>
<dbReference type="InterPro" id="IPR013749">
    <property type="entry name" value="PM/HMP-P_kinase-1"/>
</dbReference>
<dbReference type="GO" id="GO:0016301">
    <property type="term" value="F:kinase activity"/>
    <property type="evidence" value="ECO:0007669"/>
    <property type="project" value="UniProtKB-KW"/>
</dbReference>
<keyword evidence="3" id="KW-0547">Nucleotide-binding</keyword>
<evidence type="ECO:0000256" key="5">
    <source>
        <dbReference type="ARBA" id="ARBA00022840"/>
    </source>
</evidence>
<feature type="compositionally biased region" description="Polar residues" evidence="6">
    <location>
        <begin position="118"/>
        <end position="139"/>
    </location>
</feature>
<accession>A0ABV1HP40</accession>
<name>A0ABV1HP40_9FIRM</name>
<dbReference type="InterPro" id="IPR004625">
    <property type="entry name" value="PyrdxlKinase"/>
</dbReference>
<feature type="domain" description="Pyridoxamine kinase/Phosphomethylpyrimidine kinase" evidence="7">
    <location>
        <begin position="140"/>
        <end position="298"/>
    </location>
</feature>
<dbReference type="EMBL" id="JBBMFJ010000030">
    <property type="protein sequence ID" value="MEQ2564071.1"/>
    <property type="molecule type" value="Genomic_DNA"/>
</dbReference>
<dbReference type="EC" id="2.7.1.35" evidence="1"/>
<dbReference type="InterPro" id="IPR029056">
    <property type="entry name" value="Ribokinase-like"/>
</dbReference>
<evidence type="ECO:0000256" key="6">
    <source>
        <dbReference type="SAM" id="MobiDB-lite"/>
    </source>
</evidence>
<dbReference type="Pfam" id="PF08543">
    <property type="entry name" value="Phos_pyr_kin"/>
    <property type="match status" value="1"/>
</dbReference>
<dbReference type="Gene3D" id="3.40.1190.20">
    <property type="match status" value="1"/>
</dbReference>
<evidence type="ECO:0000313" key="9">
    <source>
        <dbReference type="Proteomes" id="UP001437460"/>
    </source>
</evidence>
<reference evidence="8 9" key="1">
    <citation type="submission" date="2024-03" db="EMBL/GenBank/DDBJ databases">
        <title>Human intestinal bacterial collection.</title>
        <authorList>
            <person name="Pauvert C."/>
            <person name="Hitch T.C.A."/>
            <person name="Clavel T."/>
        </authorList>
    </citation>
    <scope>NUCLEOTIDE SEQUENCE [LARGE SCALE GENOMIC DNA]</scope>
    <source>
        <strain evidence="8 9">CLA-AP-H27</strain>
    </source>
</reference>
<proteinExistence type="predicted"/>
<dbReference type="SUPFAM" id="SSF53613">
    <property type="entry name" value="Ribokinase-like"/>
    <property type="match status" value="1"/>
</dbReference>
<keyword evidence="5" id="KW-0067">ATP-binding</keyword>
<keyword evidence="4 8" id="KW-0418">Kinase</keyword>
<sequence length="319" mass="35876">MMQNLQRSDGRSKRIVLFNDLPGYGKVALAAMVPLFSRMGHFPYQVPTAVVSNTLDFGKFRIQDMTDYMRDTIRVWDELGFDPDCICTGFVLSEEQVELIGEYIRSRKPRTNERQRADTAQNAGENSQLRETPNESEIQNESERLVMVDPIMADGGKLYNGIGMERVAAMQRLVSYSDVMVPNMTEAGFLTGICPGREQASAAELRELVDGLHKLSGKSVVITSAQDSETGEHLVCGYDHKMNQYFQVPFTFLPVRVAGSGDIFSTVMTGKLLNGESLETAVREAVRVLTALIRENQNHLDEYKGILVERYWEILDNEN</sequence>
<evidence type="ECO:0000256" key="4">
    <source>
        <dbReference type="ARBA" id="ARBA00022777"/>
    </source>
</evidence>
<organism evidence="8 9">
    <name type="scientific">Ventrimonas faecis</name>
    <dbReference type="NCBI Taxonomy" id="3133170"/>
    <lineage>
        <taxon>Bacteria</taxon>
        <taxon>Bacillati</taxon>
        <taxon>Bacillota</taxon>
        <taxon>Clostridia</taxon>
        <taxon>Lachnospirales</taxon>
        <taxon>Lachnospiraceae</taxon>
        <taxon>Ventrimonas</taxon>
    </lineage>
</organism>
<dbReference type="Proteomes" id="UP001437460">
    <property type="component" value="Unassembled WGS sequence"/>
</dbReference>
<keyword evidence="2" id="KW-0808">Transferase</keyword>
<dbReference type="PANTHER" id="PTHR10534">
    <property type="entry name" value="PYRIDOXAL KINASE"/>
    <property type="match status" value="1"/>
</dbReference>